<evidence type="ECO:0000313" key="2">
    <source>
        <dbReference type="WBParaSite" id="nRc.2.0.1.t19625-RA"/>
    </source>
</evidence>
<dbReference type="AlphaFoldDB" id="A0A915IZS1"/>
<keyword evidence="1" id="KW-1185">Reference proteome</keyword>
<accession>A0A915IZS1</accession>
<proteinExistence type="predicted"/>
<sequence length="60" mass="7025">MFNQCAHLLFEPCQSSSEPGVPRPKKPKQNVCFEEKCQPKQQKLHHRNKLFNMGDKVCVR</sequence>
<dbReference type="WBParaSite" id="nRc.2.0.1.t19625-RA">
    <property type="protein sequence ID" value="nRc.2.0.1.t19625-RA"/>
    <property type="gene ID" value="nRc.2.0.1.g19625"/>
</dbReference>
<dbReference type="Proteomes" id="UP000887565">
    <property type="component" value="Unplaced"/>
</dbReference>
<name>A0A915IZS1_ROMCU</name>
<organism evidence="1 2">
    <name type="scientific">Romanomermis culicivorax</name>
    <name type="common">Nematode worm</name>
    <dbReference type="NCBI Taxonomy" id="13658"/>
    <lineage>
        <taxon>Eukaryota</taxon>
        <taxon>Metazoa</taxon>
        <taxon>Ecdysozoa</taxon>
        <taxon>Nematoda</taxon>
        <taxon>Enoplea</taxon>
        <taxon>Dorylaimia</taxon>
        <taxon>Mermithida</taxon>
        <taxon>Mermithoidea</taxon>
        <taxon>Mermithidae</taxon>
        <taxon>Romanomermis</taxon>
    </lineage>
</organism>
<evidence type="ECO:0000313" key="1">
    <source>
        <dbReference type="Proteomes" id="UP000887565"/>
    </source>
</evidence>
<reference evidence="2" key="1">
    <citation type="submission" date="2022-11" db="UniProtKB">
        <authorList>
            <consortium name="WormBaseParasite"/>
        </authorList>
    </citation>
    <scope>IDENTIFICATION</scope>
</reference>
<protein>
    <submittedName>
        <fullName evidence="2">Uncharacterized protein</fullName>
    </submittedName>
</protein>